<accession>A0A1F4XZ78</accession>
<sequence>MQEVRYLNLEYLLLRVYDIFSGVDAGNIPGWIASLAGIIVITGIILTLILLALIVYANIRLVQVQHEGYQRFEEKLRSAQTQGTKNIGKNERWERIILLADSPSQSDWRRAILEADIMLGDVLDNQGYAGPVVGDQLKMANPLQMTTLDLAWKAHKMRNDIAHEGEVLQLTERDVRATIDYYRRVFEEFLAI</sequence>
<evidence type="ECO:0000313" key="2">
    <source>
        <dbReference type="EMBL" id="OGC87020.1"/>
    </source>
</evidence>
<dbReference type="EMBL" id="MEWY01000008">
    <property type="protein sequence ID" value="OGC87020.1"/>
    <property type="molecule type" value="Genomic_DNA"/>
</dbReference>
<organism evidence="2 3">
    <name type="scientific">Candidatus Adlerbacteria bacterium RIFCSPLOWO2_01_FULL_54_16</name>
    <dbReference type="NCBI Taxonomy" id="1797244"/>
    <lineage>
        <taxon>Bacteria</taxon>
        <taxon>Candidatus Adleribacteriota</taxon>
    </lineage>
</organism>
<reference evidence="2 3" key="1">
    <citation type="journal article" date="2016" name="Nat. Commun.">
        <title>Thousands of microbial genomes shed light on interconnected biogeochemical processes in an aquifer system.</title>
        <authorList>
            <person name="Anantharaman K."/>
            <person name="Brown C.T."/>
            <person name="Hug L.A."/>
            <person name="Sharon I."/>
            <person name="Castelle C.J."/>
            <person name="Probst A.J."/>
            <person name="Thomas B.C."/>
            <person name="Singh A."/>
            <person name="Wilkins M.J."/>
            <person name="Karaoz U."/>
            <person name="Brodie E.L."/>
            <person name="Williams K.H."/>
            <person name="Hubbard S.S."/>
            <person name="Banfield J.F."/>
        </authorList>
    </citation>
    <scope>NUCLEOTIDE SEQUENCE [LARGE SCALE GENOMIC DNA]</scope>
</reference>
<keyword evidence="1" id="KW-1133">Transmembrane helix</keyword>
<evidence type="ECO:0000256" key="1">
    <source>
        <dbReference type="SAM" id="Phobius"/>
    </source>
</evidence>
<gene>
    <name evidence="2" type="ORF">A3B33_03015</name>
</gene>
<keyword evidence="1" id="KW-0812">Transmembrane</keyword>
<feature type="transmembrane region" description="Helical" evidence="1">
    <location>
        <begin position="31"/>
        <end position="56"/>
    </location>
</feature>
<protein>
    <submittedName>
        <fullName evidence="2">Uncharacterized protein</fullName>
    </submittedName>
</protein>
<keyword evidence="1" id="KW-0472">Membrane</keyword>
<dbReference type="Proteomes" id="UP000176943">
    <property type="component" value="Unassembled WGS sequence"/>
</dbReference>
<dbReference type="AlphaFoldDB" id="A0A1F4XZ78"/>
<proteinExistence type="predicted"/>
<comment type="caution">
    <text evidence="2">The sequence shown here is derived from an EMBL/GenBank/DDBJ whole genome shotgun (WGS) entry which is preliminary data.</text>
</comment>
<name>A0A1F4XZ78_9BACT</name>
<evidence type="ECO:0000313" key="3">
    <source>
        <dbReference type="Proteomes" id="UP000176943"/>
    </source>
</evidence>